<protein>
    <submittedName>
        <fullName evidence="1">Uncharacterized protein</fullName>
    </submittedName>
</protein>
<name>A0A1F5YJ52_9BACT</name>
<dbReference type="Proteomes" id="UP000178230">
    <property type="component" value="Unassembled WGS sequence"/>
</dbReference>
<accession>A0A1F5YJ52</accession>
<organism evidence="1 2">
    <name type="scientific">Candidatus Gottesmanbacteria bacterium RBG_13_37_7</name>
    <dbReference type="NCBI Taxonomy" id="1798369"/>
    <lineage>
        <taxon>Bacteria</taxon>
        <taxon>Candidatus Gottesmaniibacteriota</taxon>
    </lineage>
</organism>
<evidence type="ECO:0000313" key="2">
    <source>
        <dbReference type="Proteomes" id="UP000178230"/>
    </source>
</evidence>
<dbReference type="AlphaFoldDB" id="A0A1F5YJ52"/>
<dbReference type="EMBL" id="MFIY01000020">
    <property type="protein sequence ID" value="OGG00185.1"/>
    <property type="molecule type" value="Genomic_DNA"/>
</dbReference>
<sequence length="157" mass="18286">MSNEVVSSWAENKLPDIERTLENFRQNEVRQRRKKRMSRIDDFQPEKRWLSEMPICRALRSIRPPKGFRLVRDGHVVVLEEFHESPHDYFENPQTHEVVCLTAGQFVFPLDPDARPGDGISILQERATDMIRVLGGGIAIVCGPRDKLERYLGILYR</sequence>
<evidence type="ECO:0000313" key="1">
    <source>
        <dbReference type="EMBL" id="OGG00185.1"/>
    </source>
</evidence>
<comment type="caution">
    <text evidence="1">The sequence shown here is derived from an EMBL/GenBank/DDBJ whole genome shotgun (WGS) entry which is preliminary data.</text>
</comment>
<reference evidence="1 2" key="1">
    <citation type="journal article" date="2016" name="Nat. Commun.">
        <title>Thousands of microbial genomes shed light on interconnected biogeochemical processes in an aquifer system.</title>
        <authorList>
            <person name="Anantharaman K."/>
            <person name="Brown C.T."/>
            <person name="Hug L.A."/>
            <person name="Sharon I."/>
            <person name="Castelle C.J."/>
            <person name="Probst A.J."/>
            <person name="Thomas B.C."/>
            <person name="Singh A."/>
            <person name="Wilkins M.J."/>
            <person name="Karaoz U."/>
            <person name="Brodie E.L."/>
            <person name="Williams K.H."/>
            <person name="Hubbard S.S."/>
            <person name="Banfield J.F."/>
        </authorList>
    </citation>
    <scope>NUCLEOTIDE SEQUENCE [LARGE SCALE GENOMIC DNA]</scope>
</reference>
<gene>
    <name evidence="1" type="ORF">A2Y99_03585</name>
</gene>
<proteinExistence type="predicted"/>